<accession>A0A3M2LA28</accession>
<dbReference type="InterPro" id="IPR013693">
    <property type="entry name" value="SpoIID/LytB_N"/>
</dbReference>
<dbReference type="RefSeq" id="WP_122187365.1">
    <property type="nucleotide sequence ID" value="NZ_RFFH01000002.1"/>
</dbReference>
<comment type="caution">
    <text evidence="3">The sequence shown here is derived from an EMBL/GenBank/DDBJ whole genome shotgun (WGS) entry which is preliminary data.</text>
</comment>
<dbReference type="NCBIfam" id="TIGR02669">
    <property type="entry name" value="SpoIID_LytB"/>
    <property type="match status" value="1"/>
</dbReference>
<feature type="compositionally biased region" description="Low complexity" evidence="1">
    <location>
        <begin position="399"/>
        <end position="412"/>
    </location>
</feature>
<dbReference type="Pfam" id="PF08486">
    <property type="entry name" value="SpoIID"/>
    <property type="match status" value="1"/>
</dbReference>
<name>A0A3M2LA28_9NOCA</name>
<dbReference type="AlphaFoldDB" id="A0A3M2LA28"/>
<dbReference type="Proteomes" id="UP000279275">
    <property type="component" value="Unassembled WGS sequence"/>
</dbReference>
<dbReference type="InterPro" id="IPR013486">
    <property type="entry name" value="SpoIID/LytB"/>
</dbReference>
<feature type="compositionally biased region" description="Acidic residues" evidence="1">
    <location>
        <begin position="516"/>
        <end position="525"/>
    </location>
</feature>
<feature type="region of interest" description="Disordered" evidence="1">
    <location>
        <begin position="302"/>
        <end position="363"/>
    </location>
</feature>
<feature type="compositionally biased region" description="Polar residues" evidence="1">
    <location>
        <begin position="472"/>
        <end position="488"/>
    </location>
</feature>
<dbReference type="EMBL" id="RFFH01000002">
    <property type="protein sequence ID" value="RMI34441.1"/>
    <property type="molecule type" value="Genomic_DNA"/>
</dbReference>
<evidence type="ECO:0000259" key="2">
    <source>
        <dbReference type="Pfam" id="PF08486"/>
    </source>
</evidence>
<feature type="compositionally biased region" description="Low complexity" evidence="1">
    <location>
        <begin position="303"/>
        <end position="320"/>
    </location>
</feature>
<feature type="region of interest" description="Disordered" evidence="1">
    <location>
        <begin position="385"/>
        <end position="525"/>
    </location>
</feature>
<evidence type="ECO:0000313" key="4">
    <source>
        <dbReference type="Proteomes" id="UP000279275"/>
    </source>
</evidence>
<gene>
    <name evidence="3" type="ORF">EBN03_07215</name>
</gene>
<reference evidence="3 4" key="1">
    <citation type="submission" date="2018-10" db="EMBL/GenBank/DDBJ databases">
        <title>Isolation from cow dung.</title>
        <authorList>
            <person name="Ling L."/>
        </authorList>
    </citation>
    <scope>NUCLEOTIDE SEQUENCE [LARGE SCALE GENOMIC DNA]</scope>
    <source>
        <strain evidence="3 4">NEAU-LL90</strain>
    </source>
</reference>
<feature type="domain" description="Sporulation stage II protein D amidase enhancer LytB N-terminal" evidence="2">
    <location>
        <begin position="149"/>
        <end position="236"/>
    </location>
</feature>
<sequence length="525" mass="51888">MLADAGHGRGMSQFGAFNQAVAGSGTDQILQHYYPGAVTGRVGATTVRIRLGAYDNETLDVYSDTELQVGDRRVVKGEAAHLTPTPDGGAKVTITIGCDGHQVWSGTTDNPWAFPVADGPNRPAAEQLAVCDGSRYRGALGVALEGDQPRTVNAVDLEDYLRGVVPAEMEAGWADQGGAAALRAQAVAARSYVLAEHRYPYAQSCDSTDCQMYPGTDKEDDRSTAAVLATAGQVLTRDGRILRTEYSSAPGGGQPIDIRTLDVGPRPQDVVADPAPGASAPPGLAGLVPALPAGTLPGGGVPGLPAGTLPGGAPALPAGTLPGGGVPAPGPAPNGAPGPDTALKSLLPNLTGPNPGTGPATGPDAIANAAAAAAGALLDEFLNQAPDGQAGLPSAPGVPETAAPGVPGTAAPSVLGTSAPGVPETSVQGVAETSAPGVPETSVPGVPGTSTPHGLAGPPDQPPAADSHQDSLEPSNQPMATQEPSAGSPSGDGTAYVPPAVDTGSTTDGDIAPDMAEYDGDVTGP</sequence>
<evidence type="ECO:0000313" key="3">
    <source>
        <dbReference type="EMBL" id="RMI34441.1"/>
    </source>
</evidence>
<feature type="compositionally biased region" description="Low complexity" evidence="1">
    <location>
        <begin position="346"/>
        <end position="363"/>
    </location>
</feature>
<keyword evidence="4" id="KW-1185">Reference proteome</keyword>
<evidence type="ECO:0000256" key="1">
    <source>
        <dbReference type="SAM" id="MobiDB-lite"/>
    </source>
</evidence>
<dbReference type="OrthoDB" id="9773852at2"/>
<protein>
    <submittedName>
        <fullName evidence="3">SpoIID/LytB domain-containing protein</fullName>
    </submittedName>
</protein>
<organism evidence="3 4">
    <name type="scientific">Nocardia stercoris</name>
    <dbReference type="NCBI Taxonomy" id="2483361"/>
    <lineage>
        <taxon>Bacteria</taxon>
        <taxon>Bacillati</taxon>
        <taxon>Actinomycetota</taxon>
        <taxon>Actinomycetes</taxon>
        <taxon>Mycobacteriales</taxon>
        <taxon>Nocardiaceae</taxon>
        <taxon>Nocardia</taxon>
    </lineage>
</organism>
<dbReference type="GO" id="GO:0030435">
    <property type="term" value="P:sporulation resulting in formation of a cellular spore"/>
    <property type="evidence" value="ECO:0007669"/>
    <property type="project" value="InterPro"/>
</dbReference>
<proteinExistence type="predicted"/>